<evidence type="ECO:0000256" key="1">
    <source>
        <dbReference type="SAM" id="Coils"/>
    </source>
</evidence>
<dbReference type="Proteomes" id="UP000717585">
    <property type="component" value="Unassembled WGS sequence"/>
</dbReference>
<proteinExistence type="predicted"/>
<evidence type="ECO:0000313" key="3">
    <source>
        <dbReference type="EMBL" id="KAG9396948.1"/>
    </source>
</evidence>
<reference evidence="3" key="1">
    <citation type="submission" date="2021-05" db="EMBL/GenBank/DDBJ databases">
        <title>A free-living protist that lacks canonical eukaryotic 1 DNA replication and segregation systems.</title>
        <authorList>
            <person name="Salas-Leiva D.E."/>
            <person name="Tromer E.C."/>
            <person name="Curtis B.A."/>
            <person name="Jerlstrom-Hultqvist J."/>
            <person name="Kolisko M."/>
            <person name="Yi Z."/>
            <person name="Salas-Leiva J.S."/>
            <person name="Gallot-Lavallee L."/>
            <person name="Kops G.J.P.L."/>
            <person name="Archibald J.M."/>
            <person name="Simpson A.G.B."/>
            <person name="Roger A.J."/>
        </authorList>
    </citation>
    <scope>NUCLEOTIDE SEQUENCE</scope>
    <source>
        <strain evidence="3">BICM</strain>
    </source>
</reference>
<gene>
    <name evidence="3" type="ORF">J8273_1284</name>
</gene>
<organism evidence="3 4">
    <name type="scientific">Carpediemonas membranifera</name>
    <dbReference type="NCBI Taxonomy" id="201153"/>
    <lineage>
        <taxon>Eukaryota</taxon>
        <taxon>Metamonada</taxon>
        <taxon>Carpediemonas-like organisms</taxon>
        <taxon>Carpediemonas</taxon>
    </lineage>
</organism>
<feature type="compositionally biased region" description="Low complexity" evidence="2">
    <location>
        <begin position="107"/>
        <end position="122"/>
    </location>
</feature>
<dbReference type="AlphaFoldDB" id="A0A8J6B6Y4"/>
<keyword evidence="4" id="KW-1185">Reference proteome</keyword>
<feature type="coiled-coil region" evidence="1">
    <location>
        <begin position="39"/>
        <end position="76"/>
    </location>
</feature>
<keyword evidence="1" id="KW-0175">Coiled coil</keyword>
<protein>
    <submittedName>
        <fullName evidence="3">WD domain G-beta repeat</fullName>
    </submittedName>
</protein>
<evidence type="ECO:0000313" key="4">
    <source>
        <dbReference type="Proteomes" id="UP000717585"/>
    </source>
</evidence>
<name>A0A8J6B6Y4_9EUKA</name>
<comment type="caution">
    <text evidence="3">The sequence shown here is derived from an EMBL/GenBank/DDBJ whole genome shotgun (WGS) entry which is preliminary data.</text>
</comment>
<sequence>MRQLNIPGATTQQTTAVLVSPRLSRDSSQVSMKTNGMTLKEEQAAIAEMERLTLEAKAASREIRKLEKEFTSIVNTLSPMRKIRLATRSRLRADNDAMSSLNPTPQRSPRSIGKSSSSPTITPRAALTLPPIDELSAQFSKSRSRIPSSPGSRQHARRRSDIPTLPLFRLGGVGEIDEKTTTSISNLMATPRTGQHRDETLSECADEIRNAAGDRARFMRSHRVEVKHVRTMKRTIVLKHALSVELKAVVSPTPYVVTCGSGSNFLVDAASSIEAFRSAKVLEITTAQITATQRTKERMEALESAHCSAYPHVKGRRRTGIVGYTNTLARQVRKLEAEKEAALRESMDAAKAHRQAIGSLSYIGGQRDDPPNLTVKPLQGRDFQVTSLSPSGPRLDTRESLRRMATSKGDLTLDSTVRMIQRHWRAWVERKRRARYAIAGGMLVGIWRDRRGVGGGKNRTLETLFTFIPSHLFLLWARGCPTHYGSTPVQYSSAASCSSWSRGASSLRRLRKPLSARGSSTRG</sequence>
<accession>A0A8J6B6Y4</accession>
<feature type="coiled-coil region" evidence="1">
    <location>
        <begin position="325"/>
        <end position="352"/>
    </location>
</feature>
<dbReference type="EMBL" id="JAHDYR010000004">
    <property type="protein sequence ID" value="KAG9396948.1"/>
    <property type="molecule type" value="Genomic_DNA"/>
</dbReference>
<feature type="region of interest" description="Disordered" evidence="2">
    <location>
        <begin position="89"/>
        <end position="163"/>
    </location>
</feature>
<evidence type="ECO:0000256" key="2">
    <source>
        <dbReference type="SAM" id="MobiDB-lite"/>
    </source>
</evidence>